<gene>
    <name evidence="3" type="ORF">HMPREF2132_06670</name>
</gene>
<feature type="domain" description="Lipocalin-like" evidence="2">
    <location>
        <begin position="17"/>
        <end position="152"/>
    </location>
</feature>
<evidence type="ECO:0000259" key="2">
    <source>
        <dbReference type="Pfam" id="PF16585"/>
    </source>
</evidence>
<evidence type="ECO:0000313" key="3">
    <source>
        <dbReference type="EMBL" id="KGF26784.1"/>
    </source>
</evidence>
<dbReference type="InterPro" id="IPR024311">
    <property type="entry name" value="Lipocalin-like"/>
</dbReference>
<comment type="caution">
    <text evidence="3">The sequence shown here is derived from an EMBL/GenBank/DDBJ whole genome shotgun (WGS) entry which is preliminary data.</text>
</comment>
<accession>A0AAW3FEG3</accession>
<evidence type="ECO:0000313" key="4">
    <source>
        <dbReference type="Proteomes" id="UP000029533"/>
    </source>
</evidence>
<feature type="signal peptide" evidence="1">
    <location>
        <begin position="1"/>
        <end position="25"/>
    </location>
</feature>
<evidence type="ECO:0000256" key="1">
    <source>
        <dbReference type="SAM" id="SignalP"/>
    </source>
</evidence>
<protein>
    <recommendedName>
        <fullName evidence="2">Lipocalin-like domain-containing protein</fullName>
    </recommendedName>
</protein>
<dbReference type="Proteomes" id="UP000029533">
    <property type="component" value="Unassembled WGS sequence"/>
</dbReference>
<reference evidence="3 4" key="1">
    <citation type="submission" date="2014-07" db="EMBL/GenBank/DDBJ databases">
        <authorList>
            <person name="McCorrison J."/>
            <person name="Sanka R."/>
            <person name="Torralba M."/>
            <person name="Gillis M."/>
            <person name="Haft D.H."/>
            <person name="Methe B."/>
            <person name="Sutton G."/>
            <person name="Nelson K.E."/>
        </authorList>
    </citation>
    <scope>NUCLEOTIDE SEQUENCE [LARGE SCALE GENOMIC DNA]</scope>
    <source>
        <strain evidence="3 4">DNF00424</strain>
    </source>
</reference>
<dbReference type="RefSeq" id="WP_036870040.1">
    <property type="nucleotide sequence ID" value="NZ_JRNJ01000058.1"/>
</dbReference>
<dbReference type="Pfam" id="PF16585">
    <property type="entry name" value="Lipocalin_8"/>
    <property type="match status" value="1"/>
</dbReference>
<organism evidence="3 4">
    <name type="scientific">Prevotella histicola JCM 15637 = DNF00424</name>
    <dbReference type="NCBI Taxonomy" id="1236504"/>
    <lineage>
        <taxon>Bacteria</taxon>
        <taxon>Pseudomonadati</taxon>
        <taxon>Bacteroidota</taxon>
        <taxon>Bacteroidia</taxon>
        <taxon>Bacteroidales</taxon>
        <taxon>Prevotellaceae</taxon>
        <taxon>Prevotella</taxon>
    </lineage>
</organism>
<dbReference type="Gene3D" id="2.40.128.280">
    <property type="match status" value="1"/>
</dbReference>
<sequence>MDMTKIKIFLLTSLALLLSACTLETDNDAGDLEGMWHLVRIENLVTGASSSVKDLSSQKVFWSFQARLLELDDKSGGESSYLYRFQIDNGQLTLKDPYLYDRENGDRPLSVYDSHLETYGIKSLTPILKIESVRKGKLILSDSNVRLCFDKF</sequence>
<keyword evidence="1" id="KW-0732">Signal</keyword>
<dbReference type="PROSITE" id="PS51257">
    <property type="entry name" value="PROKAR_LIPOPROTEIN"/>
    <property type="match status" value="1"/>
</dbReference>
<dbReference type="EMBL" id="JRNJ01000058">
    <property type="protein sequence ID" value="KGF26784.1"/>
    <property type="molecule type" value="Genomic_DNA"/>
</dbReference>
<name>A0AAW3FEG3_9BACT</name>
<dbReference type="AlphaFoldDB" id="A0AAW3FEG3"/>
<feature type="chain" id="PRO_5043901596" description="Lipocalin-like domain-containing protein" evidence="1">
    <location>
        <begin position="26"/>
        <end position="152"/>
    </location>
</feature>
<proteinExistence type="predicted"/>